<dbReference type="RefSeq" id="XP_011132674.1">
    <property type="nucleotide sequence ID" value="XM_011134372.1"/>
</dbReference>
<evidence type="ECO:0008006" key="4">
    <source>
        <dbReference type="Google" id="ProtNLM"/>
    </source>
</evidence>
<dbReference type="AlphaFoldDB" id="A0A023B0J4"/>
<sequence>MSAMSLFPLTLAAWTSLAVTEMVTGGDGDGKLKVTGGDGDGKVKVIGGDGGGKLKVAGGFDVDVHADQWAGPSELQTQMMAGMSCKALGGCPRCLAGQACTCGFLDGCSKAMRCKYPYGFADHKALTTSVTFQGTDGQDMHQVYGKMGKAVEDIFTDYATASNFSQKSTKIRGEWPEVFSVVGTDDKNRTLTQDFVCCCDCAPPGSSHTHPNAHTRSTASNIEPWAISAVGAGALLMHKHLFSVD</sequence>
<feature type="chain" id="PRO_5001511469" description="Transmembrane protein" evidence="1">
    <location>
        <begin position="21"/>
        <end position="245"/>
    </location>
</feature>
<evidence type="ECO:0000256" key="1">
    <source>
        <dbReference type="SAM" id="SignalP"/>
    </source>
</evidence>
<proteinExistence type="predicted"/>
<organism evidence="2 3">
    <name type="scientific">Gregarina niphandrodes</name>
    <name type="common">Septate eugregarine</name>
    <dbReference type="NCBI Taxonomy" id="110365"/>
    <lineage>
        <taxon>Eukaryota</taxon>
        <taxon>Sar</taxon>
        <taxon>Alveolata</taxon>
        <taxon>Apicomplexa</taxon>
        <taxon>Conoidasida</taxon>
        <taxon>Gregarinasina</taxon>
        <taxon>Eugregarinorida</taxon>
        <taxon>Gregarinidae</taxon>
        <taxon>Gregarina</taxon>
    </lineage>
</organism>
<keyword evidence="1" id="KW-0732">Signal</keyword>
<dbReference type="Proteomes" id="UP000019763">
    <property type="component" value="Unassembled WGS sequence"/>
</dbReference>
<evidence type="ECO:0000313" key="2">
    <source>
        <dbReference type="EMBL" id="EZG44396.1"/>
    </source>
</evidence>
<evidence type="ECO:0000313" key="3">
    <source>
        <dbReference type="Proteomes" id="UP000019763"/>
    </source>
</evidence>
<keyword evidence="3" id="KW-1185">Reference proteome</keyword>
<dbReference type="VEuPathDB" id="CryptoDB:GNI_147840"/>
<protein>
    <recommendedName>
        <fullName evidence="4">Transmembrane protein</fullName>
    </recommendedName>
</protein>
<reference evidence="2" key="1">
    <citation type="submission" date="2013-12" db="EMBL/GenBank/DDBJ databases">
        <authorList>
            <person name="Omoto C.K."/>
            <person name="Sibley D."/>
            <person name="Venepally P."/>
            <person name="Hadjithomas M."/>
            <person name="Karamycheva S."/>
            <person name="Brunk B."/>
            <person name="Roos D."/>
            <person name="Caler E."/>
            <person name="Lorenzi H."/>
        </authorList>
    </citation>
    <scope>NUCLEOTIDE SEQUENCE</scope>
</reference>
<name>A0A023B0J4_GRENI</name>
<comment type="caution">
    <text evidence="2">The sequence shown here is derived from an EMBL/GenBank/DDBJ whole genome shotgun (WGS) entry which is preliminary data.</text>
</comment>
<dbReference type="EMBL" id="AFNH02001100">
    <property type="protein sequence ID" value="EZG44396.1"/>
    <property type="molecule type" value="Genomic_DNA"/>
</dbReference>
<dbReference type="GeneID" id="22915165"/>
<feature type="signal peptide" evidence="1">
    <location>
        <begin position="1"/>
        <end position="20"/>
    </location>
</feature>
<accession>A0A023B0J4</accession>
<gene>
    <name evidence="2" type="ORF">GNI_147840</name>
</gene>